<gene>
    <name evidence="1" type="ORF">L9G74_01685</name>
</gene>
<comment type="caution">
    <text evidence="1">The sequence shown here is derived from an EMBL/GenBank/DDBJ whole genome shotgun (WGS) entry which is preliminary data.</text>
</comment>
<dbReference type="EMBL" id="JAKOGG010000001">
    <property type="protein sequence ID" value="MCS4555140.1"/>
    <property type="molecule type" value="Genomic_DNA"/>
</dbReference>
<proteinExistence type="predicted"/>
<protein>
    <submittedName>
        <fullName evidence="1">SMI1/KNR4 family protein</fullName>
    </submittedName>
</protein>
<sequence length="186" mass="21158">MSRFSHLATQLAPFGQLQPQVSSHWRGDFPLPQTLIDFYQQVGPNNLQLSCDELVEMPSLARLWDYQAGYRWHGRSGEAINSWLPNWLVIADNNADPIVFDLNTEQILFDIHGGEWHFQRLAIDLATALGAFATMAQAIAECDADEYWDDDECCYTQPALDYRFTKLSEFLGGHQAASDFLNVLAW</sequence>
<keyword evidence="2" id="KW-1185">Reference proteome</keyword>
<dbReference type="Proteomes" id="UP001201549">
    <property type="component" value="Unassembled WGS sequence"/>
</dbReference>
<evidence type="ECO:0000313" key="1">
    <source>
        <dbReference type="EMBL" id="MCS4555140.1"/>
    </source>
</evidence>
<evidence type="ECO:0000313" key="2">
    <source>
        <dbReference type="Proteomes" id="UP001201549"/>
    </source>
</evidence>
<organism evidence="1 2">
    <name type="scientific">Shewanella electrica</name>
    <dbReference type="NCBI Taxonomy" id="515560"/>
    <lineage>
        <taxon>Bacteria</taxon>
        <taxon>Pseudomonadati</taxon>
        <taxon>Pseudomonadota</taxon>
        <taxon>Gammaproteobacteria</taxon>
        <taxon>Alteromonadales</taxon>
        <taxon>Shewanellaceae</taxon>
        <taxon>Shewanella</taxon>
    </lineage>
</organism>
<name>A0ABT2FFS8_9GAMM</name>
<accession>A0ABT2FFS8</accession>
<reference evidence="2" key="2">
    <citation type="submission" date="2023-07" db="EMBL/GenBank/DDBJ databases">
        <title>Shewanella mangrovi sp. nov., an acetaldehyde- degrading bacterium isolated from mangrove sediment.</title>
        <authorList>
            <person name="Liu Y."/>
        </authorList>
    </citation>
    <scope>NUCLEOTIDE SEQUENCE [LARGE SCALE GENOMIC DNA]</scope>
    <source>
        <strain evidence="2">C32</strain>
    </source>
</reference>
<reference evidence="1 2" key="1">
    <citation type="submission" date="2022-02" db="EMBL/GenBank/DDBJ databases">
        <authorList>
            <person name="Zhuang L."/>
        </authorList>
    </citation>
    <scope>NUCLEOTIDE SEQUENCE [LARGE SCALE GENOMIC DNA]</scope>
    <source>
        <strain evidence="1 2">C32</strain>
    </source>
</reference>
<dbReference type="RefSeq" id="WP_238894542.1">
    <property type="nucleotide sequence ID" value="NZ_JAKOGG010000001.1"/>
</dbReference>